<organism evidence="1 2">
    <name type="scientific">Bradyrhizobium retamae</name>
    <dbReference type="NCBI Taxonomy" id="1300035"/>
    <lineage>
        <taxon>Bacteria</taxon>
        <taxon>Pseudomonadati</taxon>
        <taxon>Pseudomonadota</taxon>
        <taxon>Alphaproteobacteria</taxon>
        <taxon>Hyphomicrobiales</taxon>
        <taxon>Nitrobacteraceae</taxon>
        <taxon>Bradyrhizobium</taxon>
    </lineage>
</organism>
<dbReference type="AlphaFoldDB" id="A0A0R3MVJ8"/>
<sequence>MLTKGCQCMYFLPGESGMAGLVCGAPTRAGKSFCDAHRRETYQPLKAGRIYFRDASVVTCDDDSDHEPDLTEIVS</sequence>
<evidence type="ECO:0008006" key="3">
    <source>
        <dbReference type="Google" id="ProtNLM"/>
    </source>
</evidence>
<evidence type="ECO:0000313" key="2">
    <source>
        <dbReference type="Proteomes" id="UP000052023"/>
    </source>
</evidence>
<protein>
    <recommendedName>
        <fullName evidence="3">GcrA cell cycle regulator</fullName>
    </recommendedName>
</protein>
<evidence type="ECO:0000313" key="1">
    <source>
        <dbReference type="EMBL" id="KRR21664.1"/>
    </source>
</evidence>
<gene>
    <name evidence="1" type="ORF">CQ13_06335</name>
</gene>
<name>A0A0R3MVJ8_9BRAD</name>
<proteinExistence type="predicted"/>
<comment type="caution">
    <text evidence="1">The sequence shown here is derived from an EMBL/GenBank/DDBJ whole genome shotgun (WGS) entry which is preliminary data.</text>
</comment>
<keyword evidence="2" id="KW-1185">Reference proteome</keyword>
<dbReference type="EMBL" id="LLYA01000170">
    <property type="protein sequence ID" value="KRR21664.1"/>
    <property type="molecule type" value="Genomic_DNA"/>
</dbReference>
<reference evidence="1 2" key="1">
    <citation type="submission" date="2014-03" db="EMBL/GenBank/DDBJ databases">
        <title>Bradyrhizobium valentinum sp. nov., isolated from effective nodules of Lupinus mariae-josephae, a lupine endemic of basic-lime soils in Eastern Spain.</title>
        <authorList>
            <person name="Duran D."/>
            <person name="Rey L."/>
            <person name="Navarro A."/>
            <person name="Busquets A."/>
            <person name="Imperial J."/>
            <person name="Ruiz-Argueso T."/>
        </authorList>
    </citation>
    <scope>NUCLEOTIDE SEQUENCE [LARGE SCALE GENOMIC DNA]</scope>
    <source>
        <strain evidence="1 2">Ro19</strain>
    </source>
</reference>
<dbReference type="Proteomes" id="UP000052023">
    <property type="component" value="Unassembled WGS sequence"/>
</dbReference>
<accession>A0A0R3MVJ8</accession>